<accession>A0A4S4ND06</accession>
<evidence type="ECO:0000313" key="2">
    <source>
        <dbReference type="Proteomes" id="UP000308528"/>
    </source>
</evidence>
<proteinExistence type="predicted"/>
<evidence type="ECO:0000313" key="1">
    <source>
        <dbReference type="EMBL" id="THH36397.1"/>
    </source>
</evidence>
<sequence>MTEAEKQRLIELQLNKSAECFEIAEEMQQAHPTFSVNRYYYALYDSLSALTLSINEEARMHKGTIATFNRRFDKKDIFTRDDGKLVARVFLWRTKATMTTIRSTRMRKSIPFDNPYATCWPKSENTLSLIATGLIPCIAPATPPLAK</sequence>
<protein>
    <recommendedName>
        <fullName evidence="3">HEPN domain-containing protein</fullName>
    </recommendedName>
</protein>
<reference evidence="1 2" key="1">
    <citation type="submission" date="2019-04" db="EMBL/GenBank/DDBJ databases">
        <title>Lewinella litorea sp. nov., isolated from a marine sand.</title>
        <authorList>
            <person name="Yoon J.-H."/>
        </authorList>
    </citation>
    <scope>NUCLEOTIDE SEQUENCE [LARGE SCALE GENOMIC DNA]</scope>
    <source>
        <strain evidence="1 2">HSMS-39</strain>
    </source>
</reference>
<gene>
    <name evidence="1" type="ORF">E4021_15030</name>
</gene>
<name>A0A4S4ND06_9BACT</name>
<dbReference type="Gene3D" id="1.20.120.330">
    <property type="entry name" value="Nucleotidyltransferases domain 2"/>
    <property type="match status" value="1"/>
</dbReference>
<dbReference type="Proteomes" id="UP000308528">
    <property type="component" value="Unassembled WGS sequence"/>
</dbReference>
<comment type="caution">
    <text evidence="1">The sequence shown here is derived from an EMBL/GenBank/DDBJ whole genome shotgun (WGS) entry which is preliminary data.</text>
</comment>
<dbReference type="EMBL" id="SRSF01000009">
    <property type="protein sequence ID" value="THH36397.1"/>
    <property type="molecule type" value="Genomic_DNA"/>
</dbReference>
<dbReference type="RefSeq" id="WP_136460200.1">
    <property type="nucleotide sequence ID" value="NZ_SRSF01000009.1"/>
</dbReference>
<keyword evidence="2" id="KW-1185">Reference proteome</keyword>
<organism evidence="1 2">
    <name type="scientific">Neolewinella litorea</name>
    <dbReference type="NCBI Taxonomy" id="2562452"/>
    <lineage>
        <taxon>Bacteria</taxon>
        <taxon>Pseudomonadati</taxon>
        <taxon>Bacteroidota</taxon>
        <taxon>Saprospiria</taxon>
        <taxon>Saprospirales</taxon>
        <taxon>Lewinellaceae</taxon>
        <taxon>Neolewinella</taxon>
    </lineage>
</organism>
<dbReference type="AlphaFoldDB" id="A0A4S4ND06"/>
<evidence type="ECO:0008006" key="3">
    <source>
        <dbReference type="Google" id="ProtNLM"/>
    </source>
</evidence>